<keyword evidence="4 6" id="KW-0472">Membrane</keyword>
<comment type="subcellular location">
    <subcellularLocation>
        <location evidence="1">Membrane</location>
        <topology evidence="1">Multi-pass membrane protein</topology>
    </subcellularLocation>
</comment>
<dbReference type="EMBL" id="JAELVF020000001">
    <property type="protein sequence ID" value="MBU7599833.1"/>
    <property type="molecule type" value="Genomic_DNA"/>
</dbReference>
<evidence type="ECO:0000313" key="8">
    <source>
        <dbReference type="EMBL" id="MBU7599833.1"/>
    </source>
</evidence>
<dbReference type="Proteomes" id="UP000694501">
    <property type="component" value="Unassembled WGS sequence"/>
</dbReference>
<feature type="transmembrane region" description="Helical" evidence="6">
    <location>
        <begin position="256"/>
        <end position="272"/>
    </location>
</feature>
<evidence type="ECO:0000256" key="6">
    <source>
        <dbReference type="SAM" id="Phobius"/>
    </source>
</evidence>
<feature type="transmembrane region" description="Helical" evidence="6">
    <location>
        <begin position="131"/>
        <end position="152"/>
    </location>
</feature>
<evidence type="ECO:0000313" key="9">
    <source>
        <dbReference type="Proteomes" id="UP000694501"/>
    </source>
</evidence>
<evidence type="ECO:0000256" key="5">
    <source>
        <dbReference type="SAM" id="MobiDB-lite"/>
    </source>
</evidence>
<evidence type="ECO:0000256" key="4">
    <source>
        <dbReference type="ARBA" id="ARBA00023136"/>
    </source>
</evidence>
<dbReference type="InterPro" id="IPR051533">
    <property type="entry name" value="WaaL-like"/>
</dbReference>
<name>A0A949JJ72_9ACTN</name>
<dbReference type="Pfam" id="PF04932">
    <property type="entry name" value="Wzy_C"/>
    <property type="match status" value="1"/>
</dbReference>
<protein>
    <submittedName>
        <fullName evidence="8">O-antigen ligase family protein</fullName>
    </submittedName>
</protein>
<feature type="compositionally biased region" description="Low complexity" evidence="5">
    <location>
        <begin position="1"/>
        <end position="10"/>
    </location>
</feature>
<keyword evidence="8" id="KW-0436">Ligase</keyword>
<dbReference type="InterPro" id="IPR007016">
    <property type="entry name" value="O-antigen_ligase-rel_domated"/>
</dbReference>
<feature type="transmembrane region" description="Helical" evidence="6">
    <location>
        <begin position="382"/>
        <end position="408"/>
    </location>
</feature>
<keyword evidence="9" id="KW-1185">Reference proteome</keyword>
<feature type="transmembrane region" description="Helical" evidence="6">
    <location>
        <begin position="107"/>
        <end position="125"/>
    </location>
</feature>
<keyword evidence="2 6" id="KW-0812">Transmembrane</keyword>
<evidence type="ECO:0000256" key="3">
    <source>
        <dbReference type="ARBA" id="ARBA00022989"/>
    </source>
</evidence>
<dbReference type="GO" id="GO:0016020">
    <property type="term" value="C:membrane"/>
    <property type="evidence" value="ECO:0007669"/>
    <property type="project" value="UniProtKB-SubCell"/>
</dbReference>
<feature type="region of interest" description="Disordered" evidence="5">
    <location>
        <begin position="1"/>
        <end position="38"/>
    </location>
</feature>
<evidence type="ECO:0000256" key="1">
    <source>
        <dbReference type="ARBA" id="ARBA00004141"/>
    </source>
</evidence>
<dbReference type="PANTHER" id="PTHR37422:SF13">
    <property type="entry name" value="LIPOPOLYSACCHARIDE BIOSYNTHESIS PROTEIN PA4999-RELATED"/>
    <property type="match status" value="1"/>
</dbReference>
<comment type="caution">
    <text evidence="8">The sequence shown here is derived from an EMBL/GenBank/DDBJ whole genome shotgun (WGS) entry which is preliminary data.</text>
</comment>
<feature type="domain" description="O-antigen ligase-related" evidence="7">
    <location>
        <begin position="240"/>
        <end position="398"/>
    </location>
</feature>
<feature type="transmembrane region" description="Helical" evidence="6">
    <location>
        <begin position="420"/>
        <end position="439"/>
    </location>
</feature>
<organism evidence="8 9">
    <name type="scientific">Streptomyces tardus</name>
    <dbReference type="NCBI Taxonomy" id="2780544"/>
    <lineage>
        <taxon>Bacteria</taxon>
        <taxon>Bacillati</taxon>
        <taxon>Actinomycetota</taxon>
        <taxon>Actinomycetes</taxon>
        <taxon>Kitasatosporales</taxon>
        <taxon>Streptomycetaceae</taxon>
        <taxon>Streptomyces</taxon>
    </lineage>
</organism>
<accession>A0A949JJ72</accession>
<evidence type="ECO:0000259" key="7">
    <source>
        <dbReference type="Pfam" id="PF04932"/>
    </source>
</evidence>
<dbReference type="GO" id="GO:0016874">
    <property type="term" value="F:ligase activity"/>
    <property type="evidence" value="ECO:0007669"/>
    <property type="project" value="UniProtKB-KW"/>
</dbReference>
<feature type="transmembrane region" description="Helical" evidence="6">
    <location>
        <begin position="49"/>
        <end position="68"/>
    </location>
</feature>
<evidence type="ECO:0000256" key="2">
    <source>
        <dbReference type="ARBA" id="ARBA00022692"/>
    </source>
</evidence>
<feature type="transmembrane region" description="Helical" evidence="6">
    <location>
        <begin position="451"/>
        <end position="469"/>
    </location>
</feature>
<reference evidence="8" key="1">
    <citation type="submission" date="2021-06" db="EMBL/GenBank/DDBJ databases">
        <title>Sequencing of actinobacteria type strains.</title>
        <authorList>
            <person name="Nguyen G.-S."/>
            <person name="Wentzel A."/>
        </authorList>
    </citation>
    <scope>NUCLEOTIDE SEQUENCE</scope>
    <source>
        <strain evidence="8">P38-E01</strain>
    </source>
</reference>
<dbReference type="PANTHER" id="PTHR37422">
    <property type="entry name" value="TEICHURONIC ACID BIOSYNTHESIS PROTEIN TUAE"/>
    <property type="match status" value="1"/>
</dbReference>
<feature type="transmembrane region" description="Helical" evidence="6">
    <location>
        <begin position="159"/>
        <end position="181"/>
    </location>
</feature>
<feature type="transmembrane region" description="Helical" evidence="6">
    <location>
        <begin position="201"/>
        <end position="221"/>
    </location>
</feature>
<feature type="transmembrane region" description="Helical" evidence="6">
    <location>
        <begin position="233"/>
        <end position="250"/>
    </location>
</feature>
<sequence length="479" mass="48461">MPASASRPAPASAPRPAPASAHAPARPPVSRTAPGPSAGGWRLRVRRSLPLLPALAVVVLVCAPAGGADPGQGATVGPADLASAVLVGWMALTLVRRGARPLTARAALLLALPALGVTVATIASFDPAAGLPGYVRTLQIFVLVPAAVVLLLRDRRDFAVLGGALVVLALFQGAVGVHQYATGTGASYRGADIRAVGTFGAVDVMGMSTLVSYGLVLALALGLLPPPGSNRRLRVFALAAAGLLAVPLVLSFSRGAWIATGAAVLAVLLLSGRRLALRTLAVTGALAVVLVGGAGVGGELVGERLGSITEVADAPDQSVTDRYSMWAAAVSMWQREPLTGVGPRGFPEHRDGNASLALSSGGDTAGAGSDFHREPLLSPHNMYLLVLSEQGLLGLTALAGSWAALLLLGLRSLRAERRAYGAPPACGAAAVGLLVWQLVDFLYADIGGPSTVLTALVLGLVAWWALRGADTVPPAGAAR</sequence>
<feature type="transmembrane region" description="Helical" evidence="6">
    <location>
        <begin position="279"/>
        <end position="297"/>
    </location>
</feature>
<proteinExistence type="predicted"/>
<feature type="transmembrane region" description="Helical" evidence="6">
    <location>
        <begin position="74"/>
        <end position="95"/>
    </location>
</feature>
<dbReference type="AlphaFoldDB" id="A0A949JJ72"/>
<keyword evidence="3 6" id="KW-1133">Transmembrane helix</keyword>
<gene>
    <name evidence="8" type="ORF">JGS22_019930</name>
</gene>